<dbReference type="EMBL" id="LOHS01000141">
    <property type="protein sequence ID" value="OAH10456.1"/>
    <property type="molecule type" value="Genomic_DNA"/>
</dbReference>
<keyword evidence="1" id="KW-0812">Transmembrane</keyword>
<sequence>MTMTPGVRKLALTAHVASSVGWLGSVAAFLALAVAGLTSGQDAQRARGAYLAMELTGWYVIVPLAFASLLTGLIQSLGTTWGLIRHYWVLAKLVLTVLATLLLLLHMQVAGHVADEAVTTDLSGADLGGLRIQLVADARAALLVLLVATGLSVYKPRGMTRYGWRLRGPLASCR</sequence>
<dbReference type="Proteomes" id="UP000077381">
    <property type="component" value="Unassembled WGS sequence"/>
</dbReference>
<keyword evidence="3" id="KW-1185">Reference proteome</keyword>
<protein>
    <submittedName>
        <fullName evidence="2">Uncharacterized protein</fullName>
    </submittedName>
</protein>
<gene>
    <name evidence="2" type="ORF">STSP_61940</name>
</gene>
<feature type="transmembrane region" description="Helical" evidence="1">
    <location>
        <begin position="89"/>
        <end position="110"/>
    </location>
</feature>
<keyword evidence="1" id="KW-0472">Membrane</keyword>
<evidence type="ECO:0000313" key="3">
    <source>
        <dbReference type="Proteomes" id="UP000077381"/>
    </source>
</evidence>
<reference evidence="2 3" key="1">
    <citation type="submission" date="2015-12" db="EMBL/GenBank/DDBJ databases">
        <title>Genome sequence of Streptomyces sp. G25.</title>
        <authorList>
            <person name="Poehlein A."/>
            <person name="Roettig A."/>
            <person name="Hiessl S."/>
            <person name="Hauschild P."/>
            <person name="Schauer J."/>
            <person name="Madkour M.H."/>
            <person name="Al-Ansari A.M."/>
            <person name="Almakishah N.H."/>
            <person name="Steinbuechel A."/>
            <person name="Daniel R."/>
        </authorList>
    </citation>
    <scope>NUCLEOTIDE SEQUENCE [LARGE SCALE GENOMIC DNA]</scope>
    <source>
        <strain evidence="3">G25(2015)</strain>
    </source>
</reference>
<name>A0A177HIB2_9ACTN</name>
<dbReference type="PATRIC" id="fig|1716141.3.peg.6511"/>
<evidence type="ECO:0000256" key="1">
    <source>
        <dbReference type="SAM" id="Phobius"/>
    </source>
</evidence>
<dbReference type="RefSeq" id="WP_198547461.1">
    <property type="nucleotide sequence ID" value="NZ_LOHS01000141.1"/>
</dbReference>
<feature type="transmembrane region" description="Helical" evidence="1">
    <location>
        <begin position="130"/>
        <end position="154"/>
    </location>
</feature>
<evidence type="ECO:0000313" key="2">
    <source>
        <dbReference type="EMBL" id="OAH10456.1"/>
    </source>
</evidence>
<dbReference type="AlphaFoldDB" id="A0A177HIB2"/>
<feature type="transmembrane region" description="Helical" evidence="1">
    <location>
        <begin position="12"/>
        <end position="37"/>
    </location>
</feature>
<proteinExistence type="predicted"/>
<feature type="transmembrane region" description="Helical" evidence="1">
    <location>
        <begin position="57"/>
        <end position="77"/>
    </location>
</feature>
<organism evidence="2 3">
    <name type="scientific">Streptomyces jeddahensis</name>
    <dbReference type="NCBI Taxonomy" id="1716141"/>
    <lineage>
        <taxon>Bacteria</taxon>
        <taxon>Bacillati</taxon>
        <taxon>Actinomycetota</taxon>
        <taxon>Actinomycetes</taxon>
        <taxon>Kitasatosporales</taxon>
        <taxon>Streptomycetaceae</taxon>
        <taxon>Streptomyces</taxon>
    </lineage>
</organism>
<accession>A0A177HIB2</accession>
<comment type="caution">
    <text evidence="2">The sequence shown here is derived from an EMBL/GenBank/DDBJ whole genome shotgun (WGS) entry which is preliminary data.</text>
</comment>
<keyword evidence="1" id="KW-1133">Transmembrane helix</keyword>
<dbReference type="STRING" id="1716141.STSP_61940"/>